<name>A0ACD5GWB8_9CYAN</name>
<proteinExistence type="predicted"/>
<sequence length="68" mass="7528">MAEVTSNSRDPVVAYRGSHRWLPSYEPVRLTATTPQRLRHQGVYLITGGLGVLGSPWRNISPVPSKRG</sequence>
<protein>
    <submittedName>
        <fullName evidence="1">Uncharacterized protein</fullName>
    </submittedName>
</protein>
<evidence type="ECO:0000313" key="2">
    <source>
        <dbReference type="Proteomes" id="UP000095472"/>
    </source>
</evidence>
<dbReference type="Proteomes" id="UP000095472">
    <property type="component" value="Chromosome"/>
</dbReference>
<organism evidence="1 2">
    <name type="scientific">Desertifilum tharense IPPAS B-1220</name>
    <dbReference type="NCBI Taxonomy" id="1781255"/>
    <lineage>
        <taxon>Bacteria</taxon>
        <taxon>Bacillati</taxon>
        <taxon>Cyanobacteriota</taxon>
        <taxon>Cyanophyceae</taxon>
        <taxon>Desertifilales</taxon>
        <taxon>Desertifilaceae</taxon>
        <taxon>Desertifilum</taxon>
    </lineage>
</organism>
<accession>A0ACD5GWB8</accession>
<evidence type="ECO:0000313" key="1">
    <source>
        <dbReference type="EMBL" id="XPM65032.1"/>
    </source>
</evidence>
<dbReference type="EMBL" id="CP182909">
    <property type="protein sequence ID" value="XPM65032.1"/>
    <property type="molecule type" value="Genomic_DNA"/>
</dbReference>
<reference evidence="1 2" key="1">
    <citation type="journal article" date="2016" name="Genome Announc.">
        <title>Draft Genome Sequence of the Thermotolerant Cyanobacterium Desertifilum sp. IPPAS B-1220.</title>
        <authorList>
            <person name="Mironov K.S."/>
            <person name="Sinetova M.A."/>
            <person name="Bolatkhan K."/>
            <person name="Zayadan B.K."/>
            <person name="Ustinova V.V."/>
            <person name="Kupriyanova E.V."/>
            <person name="Skrypnik A.N."/>
            <person name="Gogoleva N.E."/>
            <person name="Gogolev Y.V."/>
            <person name="Los D.A."/>
        </authorList>
    </citation>
    <scope>NUCLEOTIDE SEQUENCE [LARGE SCALE GENOMIC DNA]</scope>
    <source>
        <strain evidence="1 2">IPPAS B-1220</strain>
    </source>
</reference>
<gene>
    <name evidence="1" type="ORF">BH720_004000</name>
</gene>
<keyword evidence="2" id="KW-1185">Reference proteome</keyword>